<comment type="caution">
    <text evidence="2">The sequence shown here is derived from an EMBL/GenBank/DDBJ whole genome shotgun (WGS) entry which is preliminary data.</text>
</comment>
<protein>
    <recommendedName>
        <fullName evidence="1">SnoaL-like domain-containing protein</fullName>
    </recommendedName>
</protein>
<dbReference type="RefSeq" id="WP_006976865.1">
    <property type="nucleotide sequence ID" value="NZ_ABCS01000158.1"/>
</dbReference>
<reference evidence="2 3" key="1">
    <citation type="submission" date="2007-06" db="EMBL/GenBank/DDBJ databases">
        <authorList>
            <person name="Shimkets L."/>
            <person name="Ferriera S."/>
            <person name="Johnson J."/>
            <person name="Kravitz S."/>
            <person name="Beeson K."/>
            <person name="Sutton G."/>
            <person name="Rogers Y.-H."/>
            <person name="Friedman R."/>
            <person name="Frazier M."/>
            <person name="Venter J.C."/>
        </authorList>
    </citation>
    <scope>NUCLEOTIDE SEQUENCE [LARGE SCALE GENOMIC DNA]</scope>
    <source>
        <strain evidence="2 3">SIR-1</strain>
    </source>
</reference>
<dbReference type="OrthoDB" id="1157330at2"/>
<name>A6GJH9_9BACT</name>
<dbReference type="InterPro" id="IPR032710">
    <property type="entry name" value="NTF2-like_dom_sf"/>
</dbReference>
<evidence type="ECO:0000313" key="3">
    <source>
        <dbReference type="Proteomes" id="UP000005801"/>
    </source>
</evidence>
<dbReference type="AlphaFoldDB" id="A6GJH9"/>
<keyword evidence="3" id="KW-1185">Reference proteome</keyword>
<sequence length="133" mass="14732">MATHHDELIEVLRASMDWIAHFNAGEVEACVDTYLPNAVMNAAPMGRFAGREAIAGFWKPFVESGAGELVYTEVTLELLGPGRVRMAANWSMNVGRGVITNELWLRDEDGAWRLAEDDFEVLEQYATGERASA</sequence>
<dbReference type="InterPro" id="IPR037401">
    <property type="entry name" value="SnoaL-like"/>
</dbReference>
<gene>
    <name evidence="2" type="ORF">PPSIR1_00797</name>
</gene>
<dbReference type="Gene3D" id="3.10.450.50">
    <property type="match status" value="1"/>
</dbReference>
<accession>A6GJH9</accession>
<dbReference type="SUPFAM" id="SSF54427">
    <property type="entry name" value="NTF2-like"/>
    <property type="match status" value="1"/>
</dbReference>
<proteinExistence type="predicted"/>
<feature type="domain" description="SnoaL-like" evidence="1">
    <location>
        <begin position="17"/>
        <end position="71"/>
    </location>
</feature>
<evidence type="ECO:0000313" key="2">
    <source>
        <dbReference type="EMBL" id="EDM73966.1"/>
    </source>
</evidence>
<dbReference type="STRING" id="391625.PPSIR1_00797"/>
<dbReference type="Proteomes" id="UP000005801">
    <property type="component" value="Unassembled WGS sequence"/>
</dbReference>
<dbReference type="eggNOG" id="COG1335">
    <property type="taxonomic scope" value="Bacteria"/>
</dbReference>
<evidence type="ECO:0000259" key="1">
    <source>
        <dbReference type="Pfam" id="PF12680"/>
    </source>
</evidence>
<organism evidence="2 3">
    <name type="scientific">Plesiocystis pacifica SIR-1</name>
    <dbReference type="NCBI Taxonomy" id="391625"/>
    <lineage>
        <taxon>Bacteria</taxon>
        <taxon>Pseudomonadati</taxon>
        <taxon>Myxococcota</taxon>
        <taxon>Polyangia</taxon>
        <taxon>Nannocystales</taxon>
        <taxon>Nannocystaceae</taxon>
        <taxon>Plesiocystis</taxon>
    </lineage>
</organism>
<dbReference type="EMBL" id="ABCS01000158">
    <property type="protein sequence ID" value="EDM73966.1"/>
    <property type="molecule type" value="Genomic_DNA"/>
</dbReference>
<dbReference type="Pfam" id="PF12680">
    <property type="entry name" value="SnoaL_2"/>
    <property type="match status" value="1"/>
</dbReference>